<dbReference type="OrthoDB" id="9766227at2"/>
<protein>
    <recommendedName>
        <fullName evidence="4">Porin domain-containing protein</fullName>
    </recommendedName>
</protein>
<dbReference type="RefSeq" id="WP_013907196.1">
    <property type="nucleotide sequence ID" value="NC_015681.1"/>
</dbReference>
<dbReference type="STRING" id="667014.Thein_0570"/>
<reference evidence="2 3" key="2">
    <citation type="journal article" date="2012" name="Stand. Genomic Sci.">
        <title>Complete genome sequence of the thermophilic sulfate-reducing ocean bacterium Thermodesulfatator indicus type strain (CIR29812(T)).</title>
        <authorList>
            <person name="Anderson I."/>
            <person name="Saunders E."/>
            <person name="Lapidus A."/>
            <person name="Nolan M."/>
            <person name="Lucas S."/>
            <person name="Tice H."/>
            <person name="Del Rio T.G."/>
            <person name="Cheng J.F."/>
            <person name="Han C."/>
            <person name="Tapia R."/>
            <person name="Goodwin L.A."/>
            <person name="Pitluck S."/>
            <person name="Liolios K."/>
            <person name="Mavromatis K."/>
            <person name="Pagani I."/>
            <person name="Ivanova N."/>
            <person name="Mikhailova N."/>
            <person name="Pati A."/>
            <person name="Chen A."/>
            <person name="Palaniappan K."/>
            <person name="Land M."/>
            <person name="Hauser L."/>
            <person name="Jeffries C.D."/>
            <person name="Chang Y.J."/>
            <person name="Brambilla E.M."/>
            <person name="Rohde M."/>
            <person name="Spring S."/>
            <person name="Goker M."/>
            <person name="Detter J.C."/>
            <person name="Woyke T."/>
            <person name="Bristow J."/>
            <person name="Eisen J.A."/>
            <person name="Markowitz V."/>
            <person name="Hugenholtz P."/>
            <person name="Kyrpides N.C."/>
            <person name="Klenk H.P."/>
        </authorList>
    </citation>
    <scope>NUCLEOTIDE SEQUENCE [LARGE SCALE GENOMIC DNA]</scope>
    <source>
        <strain evidence="3">DSM 15286 / JCM 11887 / CIR29812</strain>
    </source>
</reference>
<keyword evidence="1" id="KW-0732">Signal</keyword>
<dbReference type="HOGENOM" id="CLU_583686_0_0_0"/>
<dbReference type="PaxDb" id="667014-Thein_0570"/>
<proteinExistence type="predicted"/>
<feature type="chain" id="PRO_5003373717" description="Porin domain-containing protein" evidence="1">
    <location>
        <begin position="22"/>
        <end position="415"/>
    </location>
</feature>
<evidence type="ECO:0000313" key="3">
    <source>
        <dbReference type="Proteomes" id="UP000006793"/>
    </source>
</evidence>
<evidence type="ECO:0000256" key="1">
    <source>
        <dbReference type="SAM" id="SignalP"/>
    </source>
</evidence>
<accession>F8ABE1</accession>
<dbReference type="Gene3D" id="2.40.160.100">
    <property type="match status" value="1"/>
</dbReference>
<dbReference type="eggNOG" id="ENOG5032V35">
    <property type="taxonomic scope" value="Bacteria"/>
</dbReference>
<feature type="signal peptide" evidence="1">
    <location>
        <begin position="1"/>
        <end position="21"/>
    </location>
</feature>
<dbReference type="InterPro" id="IPR053728">
    <property type="entry name" value="Alginate_Permeability_Chnl"/>
</dbReference>
<reference evidence="3" key="1">
    <citation type="submission" date="2011-04" db="EMBL/GenBank/DDBJ databases">
        <title>The complete genome of Thermodesulfatator indicus DSM 15286.</title>
        <authorList>
            <person name="Lucas S."/>
            <person name="Copeland A."/>
            <person name="Lapidus A."/>
            <person name="Bruce D."/>
            <person name="Goodwin L."/>
            <person name="Pitluck S."/>
            <person name="Peters L."/>
            <person name="Kyrpides N."/>
            <person name="Mavromatis K."/>
            <person name="Pagani I."/>
            <person name="Ivanova N."/>
            <person name="Saunders L."/>
            <person name="Detter J.C."/>
            <person name="Tapia R."/>
            <person name="Han C."/>
            <person name="Land M."/>
            <person name="Hauser L."/>
            <person name="Markowitz V."/>
            <person name="Cheng J.-F."/>
            <person name="Hugenholtz P."/>
            <person name="Woyke T."/>
            <person name="Wu D."/>
            <person name="Spring S."/>
            <person name="Schroeder M."/>
            <person name="Brambilla E."/>
            <person name="Klenk H.-P."/>
            <person name="Eisen J.A."/>
        </authorList>
    </citation>
    <scope>NUCLEOTIDE SEQUENCE [LARGE SCALE GENOMIC DNA]</scope>
    <source>
        <strain evidence="3">DSM 15286 / JCM 11887 / CIR29812</strain>
    </source>
</reference>
<evidence type="ECO:0000313" key="2">
    <source>
        <dbReference type="EMBL" id="AEH44451.1"/>
    </source>
</evidence>
<evidence type="ECO:0008006" key="4">
    <source>
        <dbReference type="Google" id="ProtNLM"/>
    </source>
</evidence>
<dbReference type="EMBL" id="CP002683">
    <property type="protein sequence ID" value="AEH44451.1"/>
    <property type="molecule type" value="Genomic_DNA"/>
</dbReference>
<sequence length="415" mass="44825">MGKKFLMVLVAFLLMASGAYAVDIKFSGSMLNLVGASNNITGIDSGDYSDANKEGDIFGATRVRPTMTVTSDDGMAKFVYGAEIGGAVWGDSGSVGKGVGFGFEGDGVNVETRLAYGVFSLEPFGAPGAVAMGLQPVSINGAVYDDNAAGITYDYKTDAYSLLLGYVWNNSDYNETELKNTNGFSNDDDHLAFIKLDYKVDDTTTLGGFFAYEDPYGSDNTKYYFGFTGNTMVDPVELAWDIIYLGGKENANVDRSAWYMDFTAGFQVNEQLKLAGSVIYSSGDDDPNVDKNKTFEDAEKSKNMAPGILFANGYLGAFIDGASYGQYGYFGLMLDSAYKIDDKSSLKGAVIWHNLAKDNAAGDKDLGLELNGTYKYAYNQNTTFFVEAAYIVVGDALAKNADDVYYIGSGFKFKF</sequence>
<keyword evidence="3" id="KW-1185">Reference proteome</keyword>
<organism evidence="2 3">
    <name type="scientific">Thermodesulfatator indicus (strain DSM 15286 / JCM 11887 / CIR29812)</name>
    <dbReference type="NCBI Taxonomy" id="667014"/>
    <lineage>
        <taxon>Bacteria</taxon>
        <taxon>Pseudomonadati</taxon>
        <taxon>Thermodesulfobacteriota</taxon>
        <taxon>Thermodesulfobacteria</taxon>
        <taxon>Thermodesulfobacteriales</taxon>
        <taxon>Thermodesulfatatoraceae</taxon>
        <taxon>Thermodesulfatator</taxon>
    </lineage>
</organism>
<dbReference type="InParanoid" id="F8ABE1"/>
<dbReference type="AlphaFoldDB" id="F8ABE1"/>
<dbReference type="KEGG" id="tid:Thein_0570"/>
<dbReference type="Proteomes" id="UP000006793">
    <property type="component" value="Chromosome"/>
</dbReference>
<name>F8ABE1_THEID</name>
<gene>
    <name evidence="2" type="ordered locus">Thein_0570</name>
</gene>
<dbReference type="PATRIC" id="fig|667014.3.peg.588"/>